<feature type="transmembrane region" description="Helical" evidence="8">
    <location>
        <begin position="284"/>
        <end position="307"/>
    </location>
</feature>
<name>A0A2S6NNV4_RHOGL</name>
<dbReference type="InterPro" id="IPR003362">
    <property type="entry name" value="Bact_transf"/>
</dbReference>
<keyword evidence="11" id="KW-1185">Reference proteome</keyword>
<feature type="transmembrane region" description="Helical" evidence="8">
    <location>
        <begin position="78"/>
        <end position="98"/>
    </location>
</feature>
<dbReference type="PANTHER" id="PTHR30576:SF0">
    <property type="entry name" value="UNDECAPRENYL-PHOSPHATE N-ACETYLGALACTOSAMINYL 1-PHOSPHATE TRANSFERASE-RELATED"/>
    <property type="match status" value="1"/>
</dbReference>
<sequence length="467" mass="52158">MTIRFSKTTTGMVLFALDVLLVLALWPLVLLLAYPDVLAPGSLSQDTCVLTYPAFDLLMLFATGLYRRDAVLDVARSVSRAPLVVGLGAGLGLLLSLAQARGLPDLSHQALMFALAFSTFSVCAFVARLVLTFLVRRRVLRRRLLIIGAGQRAWELLLMLKREGNSLHDHVTLLHNPALGAIDPRLEADPPGRIHCPEAFNVATVARAVGADLVIVAPDERRGMNLERLLECKRAGFPVIQYLSFVEQEIRRIDLKRVELGWLVYSGGFTFGVLDRVLKRGFDLVVSSTMLVLTAPLLLGAMIAVRWEGLGPVLYRQERVTRDGRVFWIMKLRTMRVNAEAAGAVWAAQNDHRVTKVGAFLRRTRIDELPQLINILRGEMSFVGPRPERPVFVADLATRIPLYNERHMVKAGLTGWAQINYPYGASIDDARSKLSYDLYYVKNFSIVFDCVILLQTLREVLWPSGAR</sequence>
<dbReference type="NCBIfam" id="TIGR03025">
    <property type="entry name" value="EPS_sugtrans"/>
    <property type="match status" value="1"/>
</dbReference>
<keyword evidence="7" id="KW-0270">Exopolysaccharide synthesis</keyword>
<protein>
    <recommendedName>
        <fullName evidence="9">Bacterial sugar transferase domain-containing protein</fullName>
    </recommendedName>
</protein>
<evidence type="ECO:0000256" key="6">
    <source>
        <dbReference type="ARBA" id="ARBA00023136"/>
    </source>
</evidence>
<feature type="transmembrane region" description="Helical" evidence="8">
    <location>
        <begin position="12"/>
        <end position="34"/>
    </location>
</feature>
<dbReference type="EMBL" id="NHRY01000032">
    <property type="protein sequence ID" value="PPQ39531.1"/>
    <property type="molecule type" value="Genomic_DNA"/>
</dbReference>
<comment type="subcellular location">
    <subcellularLocation>
        <location evidence="1">Membrane</location>
        <topology evidence="1">Multi-pass membrane protein</topology>
    </subcellularLocation>
</comment>
<dbReference type="NCBIfam" id="TIGR03013">
    <property type="entry name" value="EpsB_2"/>
    <property type="match status" value="1"/>
</dbReference>
<evidence type="ECO:0000256" key="4">
    <source>
        <dbReference type="ARBA" id="ARBA00022692"/>
    </source>
</evidence>
<dbReference type="PANTHER" id="PTHR30576">
    <property type="entry name" value="COLANIC BIOSYNTHESIS UDP-GLUCOSE LIPID CARRIER TRANSFERASE"/>
    <property type="match status" value="1"/>
</dbReference>
<dbReference type="Pfam" id="PF02397">
    <property type="entry name" value="Bac_transf"/>
    <property type="match status" value="1"/>
</dbReference>
<evidence type="ECO:0000256" key="3">
    <source>
        <dbReference type="ARBA" id="ARBA00022679"/>
    </source>
</evidence>
<evidence type="ECO:0000256" key="5">
    <source>
        <dbReference type="ARBA" id="ARBA00022989"/>
    </source>
</evidence>
<accession>A0A2S6NNV4</accession>
<keyword evidence="6 8" id="KW-0472">Membrane</keyword>
<evidence type="ECO:0000256" key="2">
    <source>
        <dbReference type="ARBA" id="ARBA00006464"/>
    </source>
</evidence>
<feature type="domain" description="Bacterial sugar transferase" evidence="9">
    <location>
        <begin position="279"/>
        <end position="461"/>
    </location>
</feature>
<keyword evidence="3" id="KW-0808">Transferase</keyword>
<dbReference type="Proteomes" id="UP000239724">
    <property type="component" value="Unassembled WGS sequence"/>
</dbReference>
<evidence type="ECO:0000313" key="10">
    <source>
        <dbReference type="EMBL" id="PPQ39531.1"/>
    </source>
</evidence>
<evidence type="ECO:0000256" key="1">
    <source>
        <dbReference type="ARBA" id="ARBA00004141"/>
    </source>
</evidence>
<keyword evidence="4 8" id="KW-0812">Transmembrane</keyword>
<dbReference type="InterPro" id="IPR017475">
    <property type="entry name" value="EPS_sugar_tfrase"/>
</dbReference>
<reference evidence="10 11" key="1">
    <citation type="journal article" date="2018" name="Arch. Microbiol.">
        <title>New insights into the metabolic potential of the phototrophic purple bacterium Rhodopila globiformis DSM 161(T) from its draft genome sequence and evidence for a vanadium-dependent nitrogenase.</title>
        <authorList>
            <person name="Imhoff J.F."/>
            <person name="Rahn T."/>
            <person name="Kunzel S."/>
            <person name="Neulinger S.C."/>
        </authorList>
    </citation>
    <scope>NUCLEOTIDE SEQUENCE [LARGE SCALE GENOMIC DNA]</scope>
    <source>
        <strain evidence="10 11">DSM 161</strain>
    </source>
</reference>
<dbReference type="AlphaFoldDB" id="A0A2S6NNV4"/>
<gene>
    <name evidence="10" type="ORF">CCS01_01150</name>
</gene>
<evidence type="ECO:0000256" key="8">
    <source>
        <dbReference type="SAM" id="Phobius"/>
    </source>
</evidence>
<evidence type="ECO:0000259" key="9">
    <source>
        <dbReference type="Pfam" id="PF02397"/>
    </source>
</evidence>
<dbReference type="GO" id="GO:0000271">
    <property type="term" value="P:polysaccharide biosynthetic process"/>
    <property type="evidence" value="ECO:0007669"/>
    <property type="project" value="UniProtKB-KW"/>
</dbReference>
<comment type="similarity">
    <text evidence="2">Belongs to the bacterial sugar transferase family.</text>
</comment>
<feature type="transmembrane region" description="Helical" evidence="8">
    <location>
        <begin position="110"/>
        <end position="135"/>
    </location>
</feature>
<dbReference type="InterPro" id="IPR017464">
    <property type="entry name" value="Sugar_tfrase_EpsB_2"/>
</dbReference>
<comment type="caution">
    <text evidence="10">The sequence shown here is derived from an EMBL/GenBank/DDBJ whole genome shotgun (WGS) entry which is preliminary data.</text>
</comment>
<evidence type="ECO:0000313" key="11">
    <source>
        <dbReference type="Proteomes" id="UP000239724"/>
    </source>
</evidence>
<proteinExistence type="inferred from homology"/>
<keyword evidence="5 8" id="KW-1133">Transmembrane helix</keyword>
<evidence type="ECO:0000256" key="7">
    <source>
        <dbReference type="ARBA" id="ARBA00023169"/>
    </source>
</evidence>
<organism evidence="10 11">
    <name type="scientific">Rhodopila globiformis</name>
    <name type="common">Rhodopseudomonas globiformis</name>
    <dbReference type="NCBI Taxonomy" id="1071"/>
    <lineage>
        <taxon>Bacteria</taxon>
        <taxon>Pseudomonadati</taxon>
        <taxon>Pseudomonadota</taxon>
        <taxon>Alphaproteobacteria</taxon>
        <taxon>Acetobacterales</taxon>
        <taxon>Acetobacteraceae</taxon>
        <taxon>Rhodopila</taxon>
    </lineage>
</organism>
<dbReference type="GO" id="GO:0016780">
    <property type="term" value="F:phosphotransferase activity, for other substituted phosphate groups"/>
    <property type="evidence" value="ECO:0007669"/>
    <property type="project" value="TreeGrafter"/>
</dbReference>
<feature type="transmembrane region" description="Helical" evidence="8">
    <location>
        <begin position="49"/>
        <end position="66"/>
    </location>
</feature>
<dbReference type="GO" id="GO:0016020">
    <property type="term" value="C:membrane"/>
    <property type="evidence" value="ECO:0007669"/>
    <property type="project" value="UniProtKB-SubCell"/>
</dbReference>